<reference evidence="13" key="1">
    <citation type="submission" date="2016-10" db="EMBL/GenBank/DDBJ databases">
        <authorList>
            <person name="Varghese N."/>
            <person name="Submissions S."/>
        </authorList>
    </citation>
    <scope>NUCLEOTIDE SEQUENCE [LARGE SCALE GENOMIC DNA]</scope>
    <source>
        <strain evidence="13">Jip14</strain>
    </source>
</reference>
<dbReference type="Pfam" id="PF00593">
    <property type="entry name" value="TonB_dep_Rec_b-barrel"/>
    <property type="match status" value="1"/>
</dbReference>
<dbReference type="InterPro" id="IPR000531">
    <property type="entry name" value="Beta-barrel_TonB"/>
</dbReference>
<name>A0A1H7SNV1_9SPHI</name>
<dbReference type="SUPFAM" id="SSF56935">
    <property type="entry name" value="Porins"/>
    <property type="match status" value="1"/>
</dbReference>
<dbReference type="AlphaFoldDB" id="A0A1H7SNV1"/>
<evidence type="ECO:0000256" key="5">
    <source>
        <dbReference type="ARBA" id="ARBA00023077"/>
    </source>
</evidence>
<gene>
    <name evidence="12" type="ORF">SAMN05421740_10993</name>
</gene>
<evidence type="ECO:0000256" key="2">
    <source>
        <dbReference type="ARBA" id="ARBA00022448"/>
    </source>
</evidence>
<dbReference type="Gene3D" id="2.60.40.1120">
    <property type="entry name" value="Carboxypeptidase-like, regulatory domain"/>
    <property type="match status" value="1"/>
</dbReference>
<comment type="similarity">
    <text evidence="8 9">Belongs to the TonB-dependent receptor family.</text>
</comment>
<dbReference type="NCBIfam" id="TIGR04056">
    <property type="entry name" value="OMP_RagA_SusC"/>
    <property type="match status" value="1"/>
</dbReference>
<evidence type="ECO:0000256" key="8">
    <source>
        <dbReference type="PROSITE-ProRule" id="PRU01360"/>
    </source>
</evidence>
<dbReference type="InterPro" id="IPR012910">
    <property type="entry name" value="Plug_dom"/>
</dbReference>
<evidence type="ECO:0000313" key="13">
    <source>
        <dbReference type="Proteomes" id="UP000198916"/>
    </source>
</evidence>
<organism evidence="12 13">
    <name type="scientific">Parapedobacter koreensis</name>
    <dbReference type="NCBI Taxonomy" id="332977"/>
    <lineage>
        <taxon>Bacteria</taxon>
        <taxon>Pseudomonadati</taxon>
        <taxon>Bacteroidota</taxon>
        <taxon>Sphingobacteriia</taxon>
        <taxon>Sphingobacteriales</taxon>
        <taxon>Sphingobacteriaceae</taxon>
        <taxon>Parapedobacter</taxon>
    </lineage>
</organism>
<dbReference type="PROSITE" id="PS52016">
    <property type="entry name" value="TONB_DEPENDENT_REC_3"/>
    <property type="match status" value="1"/>
</dbReference>
<dbReference type="NCBIfam" id="TIGR04057">
    <property type="entry name" value="SusC_RagA_signa"/>
    <property type="match status" value="1"/>
</dbReference>
<accession>A0A1H7SNV1</accession>
<dbReference type="Gene3D" id="2.170.130.10">
    <property type="entry name" value="TonB-dependent receptor, plug domain"/>
    <property type="match status" value="1"/>
</dbReference>
<dbReference type="InterPro" id="IPR008969">
    <property type="entry name" value="CarboxyPept-like_regulatory"/>
</dbReference>
<keyword evidence="5 9" id="KW-0798">TonB box</keyword>
<keyword evidence="4 8" id="KW-0812">Transmembrane</keyword>
<dbReference type="Gene3D" id="2.40.170.20">
    <property type="entry name" value="TonB-dependent receptor, beta-barrel domain"/>
    <property type="match status" value="1"/>
</dbReference>
<keyword evidence="2 8" id="KW-0813">Transport</keyword>
<comment type="subcellular location">
    <subcellularLocation>
        <location evidence="1 8">Cell outer membrane</location>
        <topology evidence="1 8">Multi-pass membrane protein</topology>
    </subcellularLocation>
</comment>
<feature type="domain" description="TonB-dependent receptor plug" evidence="11">
    <location>
        <begin position="238"/>
        <end position="342"/>
    </location>
</feature>
<evidence type="ECO:0000259" key="11">
    <source>
        <dbReference type="Pfam" id="PF07715"/>
    </source>
</evidence>
<protein>
    <submittedName>
        <fullName evidence="12">TonB-linked outer membrane protein, SusC/RagA family</fullName>
    </submittedName>
</protein>
<dbReference type="InterPro" id="IPR023996">
    <property type="entry name" value="TonB-dep_OMP_SusC/RagA"/>
</dbReference>
<dbReference type="GO" id="GO:0009279">
    <property type="term" value="C:cell outer membrane"/>
    <property type="evidence" value="ECO:0007669"/>
    <property type="project" value="UniProtKB-SubCell"/>
</dbReference>
<feature type="domain" description="TonB-dependent receptor-like beta-barrel" evidence="10">
    <location>
        <begin position="552"/>
        <end position="1087"/>
    </location>
</feature>
<dbReference type="Proteomes" id="UP000198916">
    <property type="component" value="Unassembled WGS sequence"/>
</dbReference>
<evidence type="ECO:0000256" key="7">
    <source>
        <dbReference type="ARBA" id="ARBA00023237"/>
    </source>
</evidence>
<evidence type="ECO:0000256" key="1">
    <source>
        <dbReference type="ARBA" id="ARBA00004571"/>
    </source>
</evidence>
<evidence type="ECO:0000256" key="3">
    <source>
        <dbReference type="ARBA" id="ARBA00022452"/>
    </source>
</evidence>
<sequence length="1131" mass="124792">MKKKRGLEGFCLPPKLHTNKSILRQVVMVIKVSYVLLLITCMQLQARTYSQTITLNTKRTSLENVFKAIEQQTGYVILYNYNELQRAKPVSISATQMDIHRFLDKLLSDQPFTYTIEDKTILVTNRPAATALSINPEKAVTQLPQQRLITGSVTDETGSPLEGVTVTVDGTSAATTTNAQGNYRIQVPETGTILVFTIVGFEALKQPIGDRHTINIVLKASMSDLDEVVVVGYGSQRKRDLTGSVSSVGADQLAAYPTAGAVQALQGRAPGVAVSSVNGEPGQAPRIRIRGGTSINASSEPLYVVDGFAGGSPPPPEDIQSIDILKDASATAIYGSRGANGVVLITTKSGKAGKTQVGFSSSYSIQEIGKKLTLLNGEQFAQYINEIYQNDGSSIVPYPNPEQYGAGTNWQDAVFRTGGLGNSQLSASGGTDGIKFYTSVDYFNNKGIITNSLFDRISGMSNLDIKLNDRVRFGTKMFYLRSKSDGVLTQEPSGGSTGTGVIMAALKFEPVQDIFGPDGTYTLSQVGDPHDNPVAVARERESGRITDLFQGNAYAELDLWRDLTFRSTFGIQTNNYRTGEYIPTTLNAGRNYGGIGSIAANKQTMVINENYLTYDKRIDESNRLMVMGGYSYQFSRGEYWRASNQNFVTNSFSYWNLGGGSNYQNAASSLTEWVLSSFYGRLNYNFKDRYLLTFTGRYDGSSRFGANNKWAFFPSGAVAWNIKEEPFLRDADILSLFKIRASYGETGNTEIGSYRSLAKFSPSFTIINGNPVNAVLPTDVANANLTWESTQQTDIGIDVSFFNSRLSFTADYYNKKTMQLLYDVPLPEYSGYTTSLQNIGSLRNKGWEFALSTINLDRDFKWNTDFNISFNRNKILKLAGGDLLYSTAPGHMLSTDSQILREGQVIGAFYGWVFDGIYQTNDDFSAEPHKNPGDVRYLDITGRDAEGNLTGVPDGVVNNDDRRIIGNPHPDFVFGFNNDFRFKNFDFNVFFQGSVGNDMMNYTRLELDWMAGKSNATIDALNRWTPTNTDTDIPRASGANKSEVSSRSVEDGSYLRLKNLTIGYNIEEPKLRHLGVSTLRVYVSAQNIWTVTNYSGYDPEVSFQDSNINVGLDYGSYPNVKSWTLGVRIGF</sequence>
<dbReference type="InterPro" id="IPR037066">
    <property type="entry name" value="Plug_dom_sf"/>
</dbReference>
<dbReference type="STRING" id="332977.SAMN05421740_10993"/>
<dbReference type="OrthoDB" id="9768177at2"/>
<evidence type="ECO:0000256" key="6">
    <source>
        <dbReference type="ARBA" id="ARBA00023136"/>
    </source>
</evidence>
<dbReference type="SUPFAM" id="SSF49464">
    <property type="entry name" value="Carboxypeptidase regulatory domain-like"/>
    <property type="match status" value="1"/>
</dbReference>
<evidence type="ECO:0000259" key="10">
    <source>
        <dbReference type="Pfam" id="PF00593"/>
    </source>
</evidence>
<dbReference type="InterPro" id="IPR023997">
    <property type="entry name" value="TonB-dep_OMP_SusC/RagA_CS"/>
</dbReference>
<dbReference type="Pfam" id="PF13715">
    <property type="entry name" value="CarbopepD_reg_2"/>
    <property type="match status" value="1"/>
</dbReference>
<keyword evidence="3 8" id="KW-1134">Transmembrane beta strand</keyword>
<keyword evidence="13" id="KW-1185">Reference proteome</keyword>
<dbReference type="InterPro" id="IPR039426">
    <property type="entry name" value="TonB-dep_rcpt-like"/>
</dbReference>
<evidence type="ECO:0000313" key="12">
    <source>
        <dbReference type="EMBL" id="SEL74148.1"/>
    </source>
</evidence>
<evidence type="ECO:0000256" key="4">
    <source>
        <dbReference type="ARBA" id="ARBA00022692"/>
    </source>
</evidence>
<proteinExistence type="inferred from homology"/>
<keyword evidence="6 8" id="KW-0472">Membrane</keyword>
<dbReference type="InterPro" id="IPR036942">
    <property type="entry name" value="Beta-barrel_TonB_sf"/>
</dbReference>
<dbReference type="RefSeq" id="WP_090607921.1">
    <property type="nucleotide sequence ID" value="NZ_FNZR01000009.1"/>
</dbReference>
<dbReference type="Pfam" id="PF07715">
    <property type="entry name" value="Plug"/>
    <property type="match status" value="1"/>
</dbReference>
<keyword evidence="7 8" id="KW-0998">Cell outer membrane</keyword>
<dbReference type="EMBL" id="FNZR01000009">
    <property type="protein sequence ID" value="SEL74148.1"/>
    <property type="molecule type" value="Genomic_DNA"/>
</dbReference>
<evidence type="ECO:0000256" key="9">
    <source>
        <dbReference type="RuleBase" id="RU003357"/>
    </source>
</evidence>